<name>A0A368Q7S8_SETIT</name>
<feature type="domain" description="NAD-dependent epimerase/dehydratase" evidence="2">
    <location>
        <begin position="15"/>
        <end position="102"/>
    </location>
</feature>
<protein>
    <recommendedName>
        <fullName evidence="2">NAD-dependent epimerase/dehydratase domain-containing protein</fullName>
    </recommendedName>
</protein>
<accession>A0A368Q7S8</accession>
<dbReference type="InterPro" id="IPR050425">
    <property type="entry name" value="NAD(P)_dehydrat-like"/>
</dbReference>
<evidence type="ECO:0000256" key="1">
    <source>
        <dbReference type="ARBA" id="ARBA00023002"/>
    </source>
</evidence>
<dbReference type="STRING" id="4555.A0A368Q7S8"/>
<sequence length="142" mass="15494">MRDEGEKKQMGSTVVCVTGGAGYIGSWLVRKLLGRGCVVHATLRSLEDEKKAGLLRSLPGAAERLRLFQADMYDADTFEPAIAGCEFVFLVATPLVHDPTSTKVRSTPVNPIHPWICFSVSLGKKLRLDPADVALQPIWEAT</sequence>
<gene>
    <name evidence="3" type="ORF">SETIT_2G380500v2</name>
</gene>
<dbReference type="EMBL" id="CM003529">
    <property type="protein sequence ID" value="RCV13864.1"/>
    <property type="molecule type" value="Genomic_DNA"/>
</dbReference>
<dbReference type="Gene3D" id="3.40.50.720">
    <property type="entry name" value="NAD(P)-binding Rossmann-like Domain"/>
    <property type="match status" value="1"/>
</dbReference>
<dbReference type="PANTHER" id="PTHR10366">
    <property type="entry name" value="NAD DEPENDENT EPIMERASE/DEHYDRATASE"/>
    <property type="match status" value="1"/>
</dbReference>
<reference evidence="3" key="1">
    <citation type="journal article" date="2012" name="Nat. Biotechnol.">
        <title>Reference genome sequence of the model plant Setaria.</title>
        <authorList>
            <person name="Bennetzen J.L."/>
            <person name="Schmutz J."/>
            <person name="Wang H."/>
            <person name="Percifield R."/>
            <person name="Hawkins J."/>
            <person name="Pontaroli A.C."/>
            <person name="Estep M."/>
            <person name="Feng L."/>
            <person name="Vaughn J.N."/>
            <person name="Grimwood J."/>
            <person name="Jenkins J."/>
            <person name="Barry K."/>
            <person name="Lindquist E."/>
            <person name="Hellsten U."/>
            <person name="Deshpande S."/>
            <person name="Wang X."/>
            <person name="Wu X."/>
            <person name="Mitros T."/>
            <person name="Triplett J."/>
            <person name="Yang X."/>
            <person name="Ye C.Y."/>
            <person name="Mauro-Herrera M."/>
            <person name="Wang L."/>
            <person name="Li P."/>
            <person name="Sharma M."/>
            <person name="Sharma R."/>
            <person name="Ronald P.C."/>
            <person name="Panaud O."/>
            <person name="Kellogg E.A."/>
            <person name="Brutnell T.P."/>
            <person name="Doust A.N."/>
            <person name="Tuskan G.A."/>
            <person name="Rokhsar D."/>
            <person name="Devos K.M."/>
        </authorList>
    </citation>
    <scope>NUCLEOTIDE SEQUENCE [LARGE SCALE GENOMIC DNA]</scope>
    <source>
        <strain evidence="3">Yugu1</strain>
    </source>
</reference>
<dbReference type="OrthoDB" id="685973at2759"/>
<dbReference type="Pfam" id="PF01370">
    <property type="entry name" value="Epimerase"/>
    <property type="match status" value="1"/>
</dbReference>
<dbReference type="AlphaFoldDB" id="A0A368Q7S8"/>
<dbReference type="InterPro" id="IPR001509">
    <property type="entry name" value="Epimerase_deHydtase"/>
</dbReference>
<dbReference type="PANTHER" id="PTHR10366:SF696">
    <property type="entry name" value="OS07G0601900 PROTEIN"/>
    <property type="match status" value="1"/>
</dbReference>
<dbReference type="SUPFAM" id="SSF51735">
    <property type="entry name" value="NAD(P)-binding Rossmann-fold domains"/>
    <property type="match status" value="1"/>
</dbReference>
<dbReference type="InterPro" id="IPR036291">
    <property type="entry name" value="NAD(P)-bd_dom_sf"/>
</dbReference>
<organism evidence="3">
    <name type="scientific">Setaria italica</name>
    <name type="common">Foxtail millet</name>
    <name type="synonym">Panicum italicum</name>
    <dbReference type="NCBI Taxonomy" id="4555"/>
    <lineage>
        <taxon>Eukaryota</taxon>
        <taxon>Viridiplantae</taxon>
        <taxon>Streptophyta</taxon>
        <taxon>Embryophyta</taxon>
        <taxon>Tracheophyta</taxon>
        <taxon>Spermatophyta</taxon>
        <taxon>Magnoliopsida</taxon>
        <taxon>Liliopsida</taxon>
        <taxon>Poales</taxon>
        <taxon>Poaceae</taxon>
        <taxon>PACMAD clade</taxon>
        <taxon>Panicoideae</taxon>
        <taxon>Panicodae</taxon>
        <taxon>Paniceae</taxon>
        <taxon>Cenchrinae</taxon>
        <taxon>Setaria</taxon>
    </lineage>
</organism>
<keyword evidence="1" id="KW-0560">Oxidoreductase</keyword>
<evidence type="ECO:0000259" key="2">
    <source>
        <dbReference type="Pfam" id="PF01370"/>
    </source>
</evidence>
<evidence type="ECO:0000313" key="3">
    <source>
        <dbReference type="EMBL" id="RCV13864.1"/>
    </source>
</evidence>
<proteinExistence type="predicted"/>
<reference evidence="3" key="2">
    <citation type="submission" date="2015-07" db="EMBL/GenBank/DDBJ databases">
        <authorList>
            <person name="Noorani M."/>
        </authorList>
    </citation>
    <scope>NUCLEOTIDE SEQUENCE</scope>
    <source>
        <strain evidence="3">Yugu1</strain>
    </source>
</reference>
<dbReference type="GO" id="GO:0016491">
    <property type="term" value="F:oxidoreductase activity"/>
    <property type="evidence" value="ECO:0007669"/>
    <property type="project" value="UniProtKB-KW"/>
</dbReference>